<dbReference type="SUPFAM" id="SSF56219">
    <property type="entry name" value="DNase I-like"/>
    <property type="match status" value="1"/>
</dbReference>
<feature type="domain" description="Endonuclease/exonuclease/phosphatase" evidence="2">
    <location>
        <begin position="593"/>
        <end position="712"/>
    </location>
</feature>
<feature type="compositionally biased region" description="Basic and acidic residues" evidence="1">
    <location>
        <begin position="10"/>
        <end position="28"/>
    </location>
</feature>
<reference evidence="3" key="1">
    <citation type="submission" date="2013-05" db="EMBL/GenBank/DDBJ databases">
        <authorList>
            <person name="Yim A.K.Y."/>
            <person name="Chan T.F."/>
            <person name="Ji K.M."/>
            <person name="Liu X.Y."/>
            <person name="Zhou J.W."/>
            <person name="Li R.Q."/>
            <person name="Yang K.Y."/>
            <person name="Li J."/>
            <person name="Li M."/>
            <person name="Law P.T.W."/>
            <person name="Wu Y.L."/>
            <person name="Cai Z.L."/>
            <person name="Qin H."/>
            <person name="Bao Y."/>
            <person name="Leung R.K.K."/>
            <person name="Ng P.K.S."/>
            <person name="Zou J."/>
            <person name="Zhong X.J."/>
            <person name="Ran P.X."/>
            <person name="Zhong N.S."/>
            <person name="Liu Z.G."/>
            <person name="Tsui S.K.W."/>
        </authorList>
    </citation>
    <scope>NUCLEOTIDE SEQUENCE</scope>
    <source>
        <strain evidence="3">Derf</strain>
        <tissue evidence="3">Whole organism</tissue>
    </source>
</reference>
<evidence type="ECO:0000313" key="3">
    <source>
        <dbReference type="EMBL" id="KAH9528787.1"/>
    </source>
</evidence>
<evidence type="ECO:0000313" key="4">
    <source>
        <dbReference type="Proteomes" id="UP000790347"/>
    </source>
</evidence>
<feature type="region of interest" description="Disordered" evidence="1">
    <location>
        <begin position="159"/>
        <end position="203"/>
    </location>
</feature>
<evidence type="ECO:0000259" key="2">
    <source>
        <dbReference type="Pfam" id="PF14529"/>
    </source>
</evidence>
<accession>A0A922IB59</accession>
<dbReference type="GO" id="GO:0003824">
    <property type="term" value="F:catalytic activity"/>
    <property type="evidence" value="ECO:0007669"/>
    <property type="project" value="InterPro"/>
</dbReference>
<evidence type="ECO:0000256" key="1">
    <source>
        <dbReference type="SAM" id="MobiDB-lite"/>
    </source>
</evidence>
<feature type="region of interest" description="Disordered" evidence="1">
    <location>
        <begin position="1"/>
        <end position="68"/>
    </location>
</feature>
<comment type="caution">
    <text evidence="3">The sequence shown here is derived from an EMBL/GenBank/DDBJ whole genome shotgun (WGS) entry which is preliminary data.</text>
</comment>
<feature type="compositionally biased region" description="Polar residues" evidence="1">
    <location>
        <begin position="163"/>
        <end position="175"/>
    </location>
</feature>
<protein>
    <recommendedName>
        <fullName evidence="2">Endonuclease/exonuclease/phosphatase domain-containing protein</fullName>
    </recommendedName>
</protein>
<dbReference type="PANTHER" id="PTHR36688">
    <property type="entry name" value="ENDO/EXONUCLEASE/PHOSPHATASE DOMAIN-CONTAINING PROTEIN"/>
    <property type="match status" value="1"/>
</dbReference>
<dbReference type="Pfam" id="PF14529">
    <property type="entry name" value="Exo_endo_phos_2"/>
    <property type="match status" value="1"/>
</dbReference>
<organism evidence="3 4">
    <name type="scientific">Dermatophagoides farinae</name>
    <name type="common">American house dust mite</name>
    <dbReference type="NCBI Taxonomy" id="6954"/>
    <lineage>
        <taxon>Eukaryota</taxon>
        <taxon>Metazoa</taxon>
        <taxon>Ecdysozoa</taxon>
        <taxon>Arthropoda</taxon>
        <taxon>Chelicerata</taxon>
        <taxon>Arachnida</taxon>
        <taxon>Acari</taxon>
        <taxon>Acariformes</taxon>
        <taxon>Sarcoptiformes</taxon>
        <taxon>Astigmata</taxon>
        <taxon>Psoroptidia</taxon>
        <taxon>Analgoidea</taxon>
        <taxon>Pyroglyphidae</taxon>
        <taxon>Dermatophagoidinae</taxon>
        <taxon>Dermatophagoides</taxon>
    </lineage>
</organism>
<feature type="compositionally biased region" description="Low complexity" evidence="1">
    <location>
        <begin position="29"/>
        <end position="44"/>
    </location>
</feature>
<gene>
    <name evidence="3" type="ORF">DERF_002701</name>
</gene>
<dbReference type="EMBL" id="ASGP02000001">
    <property type="protein sequence ID" value="KAH9528787.1"/>
    <property type="molecule type" value="Genomic_DNA"/>
</dbReference>
<dbReference type="PANTHER" id="PTHR36688:SF2">
    <property type="entry name" value="ENDONUCLEASE_EXONUCLEASE_PHOSPHATASE DOMAIN-CONTAINING PROTEIN"/>
    <property type="match status" value="1"/>
</dbReference>
<feature type="compositionally biased region" description="Polar residues" evidence="1">
    <location>
        <begin position="189"/>
        <end position="202"/>
    </location>
</feature>
<dbReference type="Proteomes" id="UP000790347">
    <property type="component" value="Unassembled WGS sequence"/>
</dbReference>
<dbReference type="InterPro" id="IPR052560">
    <property type="entry name" value="RdDP_mobile_element"/>
</dbReference>
<name>A0A922IB59_DERFA</name>
<dbReference type="Gene3D" id="3.60.10.10">
    <property type="entry name" value="Endonuclease/exonuclease/phosphatase"/>
    <property type="match status" value="1"/>
</dbReference>
<dbReference type="InterPro" id="IPR036691">
    <property type="entry name" value="Endo/exonu/phosph_ase_sf"/>
</dbReference>
<proteinExistence type="predicted"/>
<dbReference type="InterPro" id="IPR005135">
    <property type="entry name" value="Endo/exonuclease/phosphatase"/>
</dbReference>
<keyword evidence="4" id="KW-1185">Reference proteome</keyword>
<reference evidence="3" key="2">
    <citation type="journal article" date="2022" name="Res Sq">
        <title>Comparative Genomics Reveals Insights into the Divergent Evolution of Astigmatic Mites and Household Pest Adaptations.</title>
        <authorList>
            <person name="Xiong Q."/>
            <person name="Wan A.T.-Y."/>
            <person name="Liu X.-Y."/>
            <person name="Fung C.S.-H."/>
            <person name="Xiao X."/>
            <person name="Malainual N."/>
            <person name="Hou J."/>
            <person name="Wang L."/>
            <person name="Wang M."/>
            <person name="Yang K."/>
            <person name="Cui Y."/>
            <person name="Leung E."/>
            <person name="Nong W."/>
            <person name="Shin S.-K."/>
            <person name="Au S."/>
            <person name="Jeong K.Y."/>
            <person name="Chew F.T."/>
            <person name="Hui J."/>
            <person name="Leung T.F."/>
            <person name="Tungtrongchitr A."/>
            <person name="Zhong N."/>
            <person name="Liu Z."/>
            <person name="Tsui S."/>
        </authorList>
    </citation>
    <scope>NUCLEOTIDE SEQUENCE</scope>
    <source>
        <strain evidence="3">Derf</strain>
        <tissue evidence="3">Whole organism</tissue>
    </source>
</reference>
<sequence>MAQTKRKGRSPNDDMERGMKQPRDHENVKTTTSSGKVSTQGTSKQPNEPLITIDDTSDSGDDAATFSSIPESNADKKILSTTITNVESAQLALKEFMDVNGTIKDSTKLRVIAVLQMVSDLQQEIFTCIVKMMAAQRYLNLGNVESIVVIISDCEEEMDDTSNDTTTQQEVPLSASSSRSTRPKRTPRNTVDSPSVTNSLTNYLDRPRYTTDADAKFIKSVHVAVGGLSGNITREIKRDTLIALSIADSMYSEIVLLRKRLMTATKRKSAVLDQDDDEIMDIGNTDNNETGLNIREEMNEMKLAINKLTALVQNNINLATTTPQRSAPQQQLQKTFSEVIKQHSANKTPIHRTIVSIPGNENSEATQQMLTTKIVPVNEGINIVESRKLSKGKVAIDFTSPESQQKFEDKVAATPELVHETPRILYPMMIIKGAPARIEKEQLPNMIKTFNHLICEFINKNNLKTEQEIEPVYARQNRKPGLRNFAIRVNPKLLHQIDHLKFAQLNTHKSPSSLTSFIDYCNEHHVDIMIVSEPPIKKRLPNFPSSIVPIFHHKNTDSIVRTCVCILNKRISPMILSEFSTNDFIVCQIGDLIISSVYANPNYDISDTLHCIDHLMTSFHQANILIAGDFNSSNRFWYSNFNDMRGDLLLATIIQNNLVVINNCATPTFNTFRRNRHLTSHIDLTMTSSSLSTNVHNWNVIESLEISDHRIITYDVNFSVPTTPEVTTTIKWNTNNINWEQWSTFINDSFNNNNITCDYINEINSKFDLDYCVSLITNTIQQACEKTMRRYNNRRTKRNPWHNDRHTRELLQTQKSLYRRFRRCYNENQRNILIEQYQSTRKQYREHLQKLKDDHLEKRFKSENDIDNYYNVCNFLKHHDTMPARTLANQPDPTSTVKMLLDYLFPDDNSDDDTQQQMYIRDQVNNWVNIHHNDDMPFHPVTCHELINAINKFNNNTSPGFDGLAPIICKQFVANFPDIAVAIYNQCLQLKHTKLMYLSKRVRAPTYPVVTMNNLTIEPVDEVKILGITYDRKLDYRPHIYKTLDKAARVFKKIMFIVKKVYGLTPRTAHLLLNCVFLPTITYGCHLPNVIIREPSVTTSRQVFTKSIRRSNGIGSAFLVIFDGQLIFSATHRFPTFCSILQADLYIIYMAINWIIENNYHSSAITIISNNIGAIMHIIKKNNKKKSEIAKSIIESTSENIIICWRKIDKSDRFQRQSRKKAATTANNHYHQLSYQHGPMKFVKRQEKIIMLNNWSSYYENDSAGTTIKTLCPHLNNARIFAKYASFWLSQSLTGHGQFGQFLYRFGFSNDQSCQCGYELQSVYHLRNDCPLTYRLRHDYIVALSTCITIDEKIKMEVILYEQIAMLADRLHNSIHQNSNH</sequence>